<dbReference type="Proteomes" id="UP000195913">
    <property type="component" value="Unassembled WGS sequence"/>
</dbReference>
<protein>
    <submittedName>
        <fullName evidence="2">Uncharacterized protein</fullName>
    </submittedName>
</protein>
<proteinExistence type="predicted"/>
<reference evidence="2 3" key="1">
    <citation type="submission" date="2017-02" db="EMBL/GenBank/DDBJ databases">
        <authorList>
            <person name="Peterson S.W."/>
        </authorList>
    </citation>
    <scope>NUCLEOTIDE SEQUENCE [LARGE SCALE GENOMIC DNA]</scope>
    <source>
        <strain evidence="2 3">B Ar 00.02</strain>
    </source>
</reference>
<organism evidence="2 3">
    <name type="scientific">Arthrobacter rhombi</name>
    <dbReference type="NCBI Taxonomy" id="71253"/>
    <lineage>
        <taxon>Bacteria</taxon>
        <taxon>Bacillati</taxon>
        <taxon>Actinomycetota</taxon>
        <taxon>Actinomycetes</taxon>
        <taxon>Micrococcales</taxon>
        <taxon>Micrococcaceae</taxon>
        <taxon>Arthrobacter</taxon>
    </lineage>
</organism>
<sequence length="50" mass="5643">MPFLEPPPDITWQSSTEKIVLPGRFLVRTSKNQKTSSVGKPERPSNDFAQ</sequence>
<feature type="compositionally biased region" description="Basic and acidic residues" evidence="1">
    <location>
        <begin position="40"/>
        <end position="50"/>
    </location>
</feature>
<feature type="compositionally biased region" description="Polar residues" evidence="1">
    <location>
        <begin position="29"/>
        <end position="38"/>
    </location>
</feature>
<dbReference type="EMBL" id="FUHW01000033">
    <property type="protein sequence ID" value="SJM66218.1"/>
    <property type="molecule type" value="Genomic_DNA"/>
</dbReference>
<name>A0A1R4GDF1_9MICC</name>
<gene>
    <name evidence="2" type="ORF">FM101_09735</name>
</gene>
<evidence type="ECO:0000313" key="2">
    <source>
        <dbReference type="EMBL" id="SJM66218.1"/>
    </source>
</evidence>
<accession>A0A1R4GDF1</accession>
<evidence type="ECO:0000313" key="3">
    <source>
        <dbReference type="Proteomes" id="UP000195913"/>
    </source>
</evidence>
<dbReference type="AlphaFoldDB" id="A0A1R4GDF1"/>
<feature type="region of interest" description="Disordered" evidence="1">
    <location>
        <begin position="29"/>
        <end position="50"/>
    </location>
</feature>
<keyword evidence="3" id="KW-1185">Reference proteome</keyword>
<evidence type="ECO:0000256" key="1">
    <source>
        <dbReference type="SAM" id="MobiDB-lite"/>
    </source>
</evidence>